<evidence type="ECO:0000313" key="2">
    <source>
        <dbReference type="EMBL" id="NPU64726.1"/>
    </source>
</evidence>
<name>A0ABX2C8Z4_9BRAD</name>
<proteinExistence type="predicted"/>
<keyword evidence="1" id="KW-0472">Membrane</keyword>
<dbReference type="RefSeq" id="WP_172109851.1">
    <property type="nucleotide sequence ID" value="NZ_JABFDN010000002.1"/>
</dbReference>
<dbReference type="Proteomes" id="UP000886476">
    <property type="component" value="Unassembled WGS sequence"/>
</dbReference>
<feature type="transmembrane region" description="Helical" evidence="1">
    <location>
        <begin position="258"/>
        <end position="275"/>
    </location>
</feature>
<evidence type="ECO:0000256" key="1">
    <source>
        <dbReference type="SAM" id="Phobius"/>
    </source>
</evidence>
<accession>A0ABX2C8Z4</accession>
<organism evidence="2 3">
    <name type="scientific">Bradyrhizobium aeschynomenes</name>
    <dbReference type="NCBI Taxonomy" id="2734909"/>
    <lineage>
        <taxon>Bacteria</taxon>
        <taxon>Pseudomonadati</taxon>
        <taxon>Pseudomonadota</taxon>
        <taxon>Alphaproteobacteria</taxon>
        <taxon>Hyphomicrobiales</taxon>
        <taxon>Nitrobacteraceae</taxon>
        <taxon>Bradyrhizobium</taxon>
    </lineage>
</organism>
<keyword evidence="1" id="KW-1133">Transmembrane helix</keyword>
<dbReference type="InterPro" id="IPR029058">
    <property type="entry name" value="AB_hydrolase_fold"/>
</dbReference>
<protein>
    <recommendedName>
        <fullName evidence="4">AB hydrolase-1 domain-containing protein</fullName>
    </recommendedName>
</protein>
<keyword evidence="3" id="KW-1185">Reference proteome</keyword>
<feature type="transmembrane region" description="Helical" evidence="1">
    <location>
        <begin position="166"/>
        <end position="191"/>
    </location>
</feature>
<sequence>MTNKRESTLTTYIFVHGTFAAKADWPEVVRALSDDDRLRGHDPKFDEVFWSGRNRFSARRRAAQQISDKLYKIYRANPSEPVFLLGHSHGGSALAYFIKTSPGLALGPAGYVFLSTPFIALREREHSLSLLFALTLLPALVLQPWIGDSVGAGPFYEVFDWIGRLSLLQIAWLFLPPALSSFLMGMTWMALDRFNEALEAQTVDIPKLNALFIRFTGDEAAAALASIQFLSWIGLQISRGMNWVWYPTIVRNKLARRAIGFLLVCFLFALLRAASESQSPLLLSNSSAISLSVILYSAFFIFLIQAIAMWGYGWVSLRFAFAVDLAVEPIPLGARDLVHLDWSSEGKPLPFLLHSWSWAHPAAVVEIVNFCAKGLAEHHREQRSLSIISV</sequence>
<feature type="transmembrane region" description="Helical" evidence="1">
    <location>
        <begin position="287"/>
        <end position="312"/>
    </location>
</feature>
<dbReference type="Gene3D" id="3.40.50.1820">
    <property type="entry name" value="alpha/beta hydrolase"/>
    <property type="match status" value="1"/>
</dbReference>
<reference evidence="2" key="1">
    <citation type="submission" date="2020-05" db="EMBL/GenBank/DDBJ databases">
        <title>Nod-independent and nitrogen-fixing Bradyrhizobium aeschynomene sp. nov. isolated from nodules of Aeschynomene indica.</title>
        <authorList>
            <person name="Zhang Z."/>
        </authorList>
    </citation>
    <scope>NUCLEOTIDE SEQUENCE</scope>
    <source>
        <strain evidence="2">83012</strain>
    </source>
</reference>
<comment type="caution">
    <text evidence="2">The sequence shown here is derived from an EMBL/GenBank/DDBJ whole genome shotgun (WGS) entry which is preliminary data.</text>
</comment>
<dbReference type="SUPFAM" id="SSF53474">
    <property type="entry name" value="alpha/beta-Hydrolases"/>
    <property type="match status" value="1"/>
</dbReference>
<keyword evidence="1" id="KW-0812">Transmembrane</keyword>
<gene>
    <name evidence="2" type="ORF">HL667_06950</name>
</gene>
<evidence type="ECO:0000313" key="3">
    <source>
        <dbReference type="Proteomes" id="UP000886476"/>
    </source>
</evidence>
<evidence type="ECO:0008006" key="4">
    <source>
        <dbReference type="Google" id="ProtNLM"/>
    </source>
</evidence>
<dbReference type="EMBL" id="JABFDN010000002">
    <property type="protein sequence ID" value="NPU64726.1"/>
    <property type="molecule type" value="Genomic_DNA"/>
</dbReference>
<feature type="transmembrane region" description="Helical" evidence="1">
    <location>
        <begin position="128"/>
        <end position="146"/>
    </location>
</feature>